<dbReference type="EMBL" id="CAUEEQ010044810">
    <property type="protein sequence ID" value="CAJ0958133.1"/>
    <property type="molecule type" value="Genomic_DNA"/>
</dbReference>
<accession>A0ABN9M3P9</accession>
<sequence>MLTYKKEKQCEEKQKTTLSEWHSAKENSIKRNPQRQRSIASTAEDYHLLDDGEYTVFSQLTEKDVNCLEPWLIKEMDSCLSDIWLCRDLDAFAQLFQLILTENVSVDYRHSETSASPLMVAAGRGFLSQVEQLIGMGANVHSKASNGWTALDWAKHFGQVEVVDLLELYR</sequence>
<dbReference type="Gene3D" id="1.25.40.20">
    <property type="entry name" value="Ankyrin repeat-containing domain"/>
    <property type="match status" value="1"/>
</dbReference>
<dbReference type="Proteomes" id="UP001176940">
    <property type="component" value="Unassembled WGS sequence"/>
</dbReference>
<evidence type="ECO:0000313" key="3">
    <source>
        <dbReference type="Proteomes" id="UP001176940"/>
    </source>
</evidence>
<evidence type="ECO:0000313" key="2">
    <source>
        <dbReference type="EMBL" id="CAJ0958133.1"/>
    </source>
</evidence>
<keyword evidence="3" id="KW-1185">Reference proteome</keyword>
<dbReference type="PROSITE" id="PS50088">
    <property type="entry name" value="ANK_REPEAT"/>
    <property type="match status" value="1"/>
</dbReference>
<protein>
    <submittedName>
        <fullName evidence="2">Uncharacterized protein</fullName>
    </submittedName>
</protein>
<reference evidence="2" key="1">
    <citation type="submission" date="2023-07" db="EMBL/GenBank/DDBJ databases">
        <authorList>
            <person name="Stuckert A."/>
        </authorList>
    </citation>
    <scope>NUCLEOTIDE SEQUENCE</scope>
</reference>
<keyword evidence="1" id="KW-0040">ANK repeat</keyword>
<comment type="caution">
    <text evidence="2">The sequence shown here is derived from an EMBL/GenBank/DDBJ whole genome shotgun (WGS) entry which is preliminary data.</text>
</comment>
<dbReference type="Pfam" id="PF12796">
    <property type="entry name" value="Ank_2"/>
    <property type="match status" value="1"/>
</dbReference>
<name>A0ABN9M3P9_9NEOB</name>
<gene>
    <name evidence="2" type="ORF">RIMI_LOCUS16203542</name>
</gene>
<dbReference type="InterPro" id="IPR036770">
    <property type="entry name" value="Ankyrin_rpt-contain_sf"/>
</dbReference>
<proteinExistence type="predicted"/>
<dbReference type="SUPFAM" id="SSF48403">
    <property type="entry name" value="Ankyrin repeat"/>
    <property type="match status" value="1"/>
</dbReference>
<organism evidence="2 3">
    <name type="scientific">Ranitomeya imitator</name>
    <name type="common">mimic poison frog</name>
    <dbReference type="NCBI Taxonomy" id="111125"/>
    <lineage>
        <taxon>Eukaryota</taxon>
        <taxon>Metazoa</taxon>
        <taxon>Chordata</taxon>
        <taxon>Craniata</taxon>
        <taxon>Vertebrata</taxon>
        <taxon>Euteleostomi</taxon>
        <taxon>Amphibia</taxon>
        <taxon>Batrachia</taxon>
        <taxon>Anura</taxon>
        <taxon>Neobatrachia</taxon>
        <taxon>Hyloidea</taxon>
        <taxon>Dendrobatidae</taxon>
        <taxon>Dendrobatinae</taxon>
        <taxon>Ranitomeya</taxon>
    </lineage>
</organism>
<dbReference type="InterPro" id="IPR002110">
    <property type="entry name" value="Ankyrin_rpt"/>
</dbReference>
<feature type="repeat" description="ANK" evidence="1">
    <location>
        <begin position="113"/>
        <end position="145"/>
    </location>
</feature>
<evidence type="ECO:0000256" key="1">
    <source>
        <dbReference type="PROSITE-ProRule" id="PRU00023"/>
    </source>
</evidence>